<comment type="caution">
    <text evidence="2">The sequence shown here is derived from an EMBL/GenBank/DDBJ whole genome shotgun (WGS) entry which is preliminary data.</text>
</comment>
<dbReference type="Gene3D" id="1.10.260.40">
    <property type="entry name" value="lambda repressor-like DNA-binding domains"/>
    <property type="match status" value="1"/>
</dbReference>
<reference evidence="2 3" key="1">
    <citation type="submission" date="2020-07" db="EMBL/GenBank/DDBJ databases">
        <title>Pseudogemmobacter sp. nov., isolated from poultry manure in Taiwan.</title>
        <authorList>
            <person name="Lin S.-Y."/>
            <person name="Tang Y.-S."/>
            <person name="Young C.-C."/>
        </authorList>
    </citation>
    <scope>NUCLEOTIDE SEQUENCE [LARGE SCALE GENOMIC DNA]</scope>
    <source>
        <strain evidence="2 3">CC-YST710</strain>
    </source>
</reference>
<protein>
    <submittedName>
        <fullName evidence="2">Helix-turn-helix domain-containing protein</fullName>
    </submittedName>
</protein>
<proteinExistence type="predicted"/>
<name>A0ABS8CM58_9RHOB</name>
<organism evidence="2 3">
    <name type="scientific">Pseudogemmobacter faecipullorum</name>
    <dbReference type="NCBI Taxonomy" id="2755041"/>
    <lineage>
        <taxon>Bacteria</taxon>
        <taxon>Pseudomonadati</taxon>
        <taxon>Pseudomonadota</taxon>
        <taxon>Alphaproteobacteria</taxon>
        <taxon>Rhodobacterales</taxon>
        <taxon>Paracoccaceae</taxon>
        <taxon>Pseudogemmobacter</taxon>
    </lineage>
</organism>
<dbReference type="SUPFAM" id="SSF47413">
    <property type="entry name" value="lambda repressor-like DNA-binding domains"/>
    <property type="match status" value="1"/>
</dbReference>
<dbReference type="EMBL" id="JACDXX010000008">
    <property type="protein sequence ID" value="MCB5410477.1"/>
    <property type="molecule type" value="Genomic_DNA"/>
</dbReference>
<evidence type="ECO:0000259" key="1">
    <source>
        <dbReference type="PROSITE" id="PS50943"/>
    </source>
</evidence>
<dbReference type="CDD" id="cd00093">
    <property type="entry name" value="HTH_XRE"/>
    <property type="match status" value="1"/>
</dbReference>
<dbReference type="InterPro" id="IPR010982">
    <property type="entry name" value="Lambda_DNA-bd_dom_sf"/>
</dbReference>
<evidence type="ECO:0000313" key="3">
    <source>
        <dbReference type="Proteomes" id="UP001198571"/>
    </source>
</evidence>
<dbReference type="InterPro" id="IPR001387">
    <property type="entry name" value="Cro/C1-type_HTH"/>
</dbReference>
<dbReference type="SMART" id="SM00530">
    <property type="entry name" value="HTH_XRE"/>
    <property type="match status" value="1"/>
</dbReference>
<dbReference type="Proteomes" id="UP001198571">
    <property type="component" value="Unassembled WGS sequence"/>
</dbReference>
<evidence type="ECO:0000313" key="2">
    <source>
        <dbReference type="EMBL" id="MCB5410477.1"/>
    </source>
</evidence>
<gene>
    <name evidence="2" type="ORF">H0485_10750</name>
</gene>
<feature type="domain" description="HTH cro/C1-type" evidence="1">
    <location>
        <begin position="14"/>
        <end position="58"/>
    </location>
</feature>
<sequence>MTSLSDHIKAVGQTQAQFATALGIDQATVSKLCRRKVLPSLILAARIERVTGGKVRAVDWVHEDDAA</sequence>
<keyword evidence="3" id="KW-1185">Reference proteome</keyword>
<accession>A0ABS8CM58</accession>
<dbReference type="PROSITE" id="PS50943">
    <property type="entry name" value="HTH_CROC1"/>
    <property type="match status" value="1"/>
</dbReference>
<dbReference type="Pfam" id="PF01381">
    <property type="entry name" value="HTH_3"/>
    <property type="match status" value="1"/>
</dbReference>